<keyword evidence="11" id="KW-1185">Reference proteome</keyword>
<comment type="similarity">
    <text evidence="1 8">Belongs to the cytochrome P450 family.</text>
</comment>
<evidence type="ECO:0000256" key="8">
    <source>
        <dbReference type="RuleBase" id="RU000461"/>
    </source>
</evidence>
<gene>
    <name evidence="10" type="ORF">MANES_05G167500v8</name>
</gene>
<feature type="binding site" description="axial binding residue" evidence="7">
    <location>
        <position position="473"/>
    </location>
    <ligand>
        <name>heme</name>
        <dbReference type="ChEBI" id="CHEBI:30413"/>
    </ligand>
    <ligandPart>
        <name>Fe</name>
        <dbReference type="ChEBI" id="CHEBI:18248"/>
    </ligandPart>
</feature>
<dbReference type="GO" id="GO:0020037">
    <property type="term" value="F:heme binding"/>
    <property type="evidence" value="ECO:0007669"/>
    <property type="project" value="InterPro"/>
</dbReference>
<keyword evidence="6 8" id="KW-0503">Monooxygenase</keyword>
<dbReference type="GO" id="GO:0004497">
    <property type="term" value="F:monooxygenase activity"/>
    <property type="evidence" value="ECO:0007669"/>
    <property type="project" value="UniProtKB-KW"/>
</dbReference>
<dbReference type="InterPro" id="IPR050651">
    <property type="entry name" value="Plant_Cytochrome_P450_Monoox"/>
</dbReference>
<dbReference type="InterPro" id="IPR002401">
    <property type="entry name" value="Cyt_P450_E_grp-I"/>
</dbReference>
<dbReference type="InterPro" id="IPR017972">
    <property type="entry name" value="Cyt_P450_CS"/>
</dbReference>
<dbReference type="CDD" id="cd20654">
    <property type="entry name" value="CYP82"/>
    <property type="match status" value="1"/>
</dbReference>
<keyword evidence="3 7" id="KW-0479">Metal-binding</keyword>
<dbReference type="SUPFAM" id="SSF48264">
    <property type="entry name" value="Cytochrome P450"/>
    <property type="match status" value="1"/>
</dbReference>
<evidence type="ECO:0000256" key="9">
    <source>
        <dbReference type="SAM" id="Phobius"/>
    </source>
</evidence>
<dbReference type="Pfam" id="PF00067">
    <property type="entry name" value="p450"/>
    <property type="match status" value="1"/>
</dbReference>
<comment type="caution">
    <text evidence="10">The sequence shown here is derived from an EMBL/GenBank/DDBJ whole genome shotgun (WGS) entry which is preliminary data.</text>
</comment>
<evidence type="ECO:0000256" key="7">
    <source>
        <dbReference type="PIRSR" id="PIRSR602401-1"/>
    </source>
</evidence>
<dbReference type="Gene3D" id="1.10.630.10">
    <property type="entry name" value="Cytochrome P450"/>
    <property type="match status" value="1"/>
</dbReference>
<evidence type="ECO:0000256" key="2">
    <source>
        <dbReference type="ARBA" id="ARBA00022617"/>
    </source>
</evidence>
<keyword evidence="9" id="KW-1133">Transmembrane helix</keyword>
<keyword evidence="9" id="KW-0812">Transmembrane</keyword>
<dbReference type="InterPro" id="IPR036396">
    <property type="entry name" value="Cyt_P450_sf"/>
</dbReference>
<dbReference type="GO" id="GO:0016705">
    <property type="term" value="F:oxidoreductase activity, acting on paired donors, with incorporation or reduction of molecular oxygen"/>
    <property type="evidence" value="ECO:0007669"/>
    <property type="project" value="InterPro"/>
</dbReference>
<dbReference type="Proteomes" id="UP000091857">
    <property type="component" value="Chromosome 5"/>
</dbReference>
<evidence type="ECO:0008006" key="12">
    <source>
        <dbReference type="Google" id="ProtNLM"/>
    </source>
</evidence>
<comment type="cofactor">
    <cofactor evidence="7">
        <name>heme</name>
        <dbReference type="ChEBI" id="CHEBI:30413"/>
    </cofactor>
</comment>
<dbReference type="FunFam" id="1.10.630.10:FF:000026">
    <property type="entry name" value="Cytochrome P450 82C4"/>
    <property type="match status" value="1"/>
</dbReference>
<proteinExistence type="inferred from homology"/>
<keyword evidence="9" id="KW-0472">Membrane</keyword>
<name>A0A2C9VWY4_MANES</name>
<dbReference type="Gramene" id="Manes.05G167500.1.v8.1">
    <property type="protein sequence ID" value="Manes.05G167500.1.v8.1.CDS"/>
    <property type="gene ID" value="Manes.05G167500.v8.1"/>
</dbReference>
<evidence type="ECO:0000256" key="5">
    <source>
        <dbReference type="ARBA" id="ARBA00023004"/>
    </source>
</evidence>
<reference evidence="11" key="1">
    <citation type="journal article" date="2016" name="Nat. Biotechnol.">
        <title>Sequencing wild and cultivated cassava and related species reveals extensive interspecific hybridization and genetic diversity.</title>
        <authorList>
            <person name="Bredeson J.V."/>
            <person name="Lyons J.B."/>
            <person name="Prochnik S.E."/>
            <person name="Wu G.A."/>
            <person name="Ha C.M."/>
            <person name="Edsinger-Gonzales E."/>
            <person name="Grimwood J."/>
            <person name="Schmutz J."/>
            <person name="Rabbi I.Y."/>
            <person name="Egesi C."/>
            <person name="Nauluvula P."/>
            <person name="Lebot V."/>
            <person name="Ndunguru J."/>
            <person name="Mkamilo G."/>
            <person name="Bart R.S."/>
            <person name="Setter T.L."/>
            <person name="Gleadow R.M."/>
            <person name="Kulakow P."/>
            <person name="Ferguson M.E."/>
            <person name="Rounsley S."/>
            <person name="Rokhsar D.S."/>
        </authorList>
    </citation>
    <scope>NUCLEOTIDE SEQUENCE [LARGE SCALE GENOMIC DNA]</scope>
    <source>
        <strain evidence="11">cv. AM560-2</strain>
    </source>
</reference>
<feature type="transmembrane region" description="Helical" evidence="9">
    <location>
        <begin position="12"/>
        <end position="35"/>
    </location>
</feature>
<dbReference type="PRINTS" id="PR00463">
    <property type="entry name" value="EP450I"/>
</dbReference>
<evidence type="ECO:0000313" key="11">
    <source>
        <dbReference type="Proteomes" id="UP000091857"/>
    </source>
</evidence>
<accession>A0A2C9VWY4</accession>
<keyword evidence="4 8" id="KW-0560">Oxidoreductase</keyword>
<dbReference type="PRINTS" id="PR00385">
    <property type="entry name" value="P450"/>
</dbReference>
<keyword evidence="5 7" id="KW-0408">Iron</keyword>
<organism evidence="10 11">
    <name type="scientific">Manihot esculenta</name>
    <name type="common">Cassava</name>
    <name type="synonym">Jatropha manihot</name>
    <dbReference type="NCBI Taxonomy" id="3983"/>
    <lineage>
        <taxon>Eukaryota</taxon>
        <taxon>Viridiplantae</taxon>
        <taxon>Streptophyta</taxon>
        <taxon>Embryophyta</taxon>
        <taxon>Tracheophyta</taxon>
        <taxon>Spermatophyta</taxon>
        <taxon>Magnoliopsida</taxon>
        <taxon>eudicotyledons</taxon>
        <taxon>Gunneridae</taxon>
        <taxon>Pentapetalae</taxon>
        <taxon>rosids</taxon>
        <taxon>fabids</taxon>
        <taxon>Malpighiales</taxon>
        <taxon>Euphorbiaceae</taxon>
        <taxon>Crotonoideae</taxon>
        <taxon>Manihoteae</taxon>
        <taxon>Manihot</taxon>
    </lineage>
</organism>
<keyword evidence="2 7" id="KW-0349">Heme</keyword>
<evidence type="ECO:0000256" key="6">
    <source>
        <dbReference type="ARBA" id="ARBA00023033"/>
    </source>
</evidence>
<dbReference type="PROSITE" id="PS00086">
    <property type="entry name" value="CYTOCHROME_P450"/>
    <property type="match status" value="1"/>
</dbReference>
<dbReference type="PANTHER" id="PTHR47947:SF49">
    <property type="entry name" value="CYTOCHROME P450 FAMILY PROTEIN"/>
    <property type="match status" value="1"/>
</dbReference>
<dbReference type="GO" id="GO:0005506">
    <property type="term" value="F:iron ion binding"/>
    <property type="evidence" value="ECO:0007669"/>
    <property type="project" value="InterPro"/>
</dbReference>
<sequence length="540" mass="60652">MSNSKHQVATQFLFSYVNAITAGLVALLLFAYNYLVRWFAVAKKPQPPKPAGAWPLLGHLPLFAGSQQLPHIMLGDLADKYGPIFTLQIGVHQALVVSSWEVAKEWFTTNDIASANRPSFTAAKYLTYDGVMFGLAPYGDYWREMRKLVTKELLSSRQLELLKRVRMSEIENFLKELHICLIENKIGSDHVVVDLKQRFSDLSLNLILRLVVGKRYGGTGGGDDKKEAGRCQKAIESFFRLMGVFVLRDAIPFLGWLDVGGHEKAMKGTAKELDELVSEWLEEHRSKRNSGEVANEQHDFMSVMLSVLECSDHVGCDSDTINKSTCLNLILGASETTAVVLTWTISLLLNNTNTLKKAQEELDMMVGRERKVNESDISKLIYLQAIIKEALRVCPPTPLLGPRETRKDCTINGYHVKEGTWLFTNLSKIHKDPCIWPDPLEFKPERFLTSHKHIDVKGQNFELTPFGSGRRSCPGSSFGLQMVAIVLASFLQAFEISTPTSAPIDMTGKFGMTNMKATPLEVLLSPRLSPEFYNFYREII</sequence>
<protein>
    <recommendedName>
        <fullName evidence="12">Cytochrome P450</fullName>
    </recommendedName>
</protein>
<dbReference type="PANTHER" id="PTHR47947">
    <property type="entry name" value="CYTOCHROME P450 82C3-RELATED"/>
    <property type="match status" value="1"/>
</dbReference>
<dbReference type="OrthoDB" id="2789670at2759"/>
<dbReference type="EMBL" id="CM004391">
    <property type="protein sequence ID" value="OAY50853.1"/>
    <property type="molecule type" value="Genomic_DNA"/>
</dbReference>
<dbReference type="InterPro" id="IPR001128">
    <property type="entry name" value="Cyt_P450"/>
</dbReference>
<evidence type="ECO:0000256" key="4">
    <source>
        <dbReference type="ARBA" id="ARBA00023002"/>
    </source>
</evidence>
<dbReference type="AlphaFoldDB" id="A0A2C9VWY4"/>
<evidence type="ECO:0000256" key="1">
    <source>
        <dbReference type="ARBA" id="ARBA00010617"/>
    </source>
</evidence>
<evidence type="ECO:0000313" key="10">
    <source>
        <dbReference type="EMBL" id="OAY50853.1"/>
    </source>
</evidence>
<evidence type="ECO:0000256" key="3">
    <source>
        <dbReference type="ARBA" id="ARBA00022723"/>
    </source>
</evidence>
<dbReference type="OMA" id="WPVFQIR"/>